<feature type="coiled-coil region" evidence="1">
    <location>
        <begin position="723"/>
        <end position="817"/>
    </location>
</feature>
<proteinExistence type="predicted"/>
<gene>
    <name evidence="3" type="ORF">CCMP2556_LOCUS43932</name>
</gene>
<evidence type="ECO:0000256" key="1">
    <source>
        <dbReference type="SAM" id="Coils"/>
    </source>
</evidence>
<keyword evidence="1" id="KW-0175">Coiled coil</keyword>
<evidence type="ECO:0000256" key="2">
    <source>
        <dbReference type="SAM" id="MobiDB-lite"/>
    </source>
</evidence>
<dbReference type="EMBL" id="CAXAMN010024995">
    <property type="protein sequence ID" value="CAK9091653.1"/>
    <property type="molecule type" value="Genomic_DNA"/>
</dbReference>
<dbReference type="Proteomes" id="UP001642484">
    <property type="component" value="Unassembled WGS sequence"/>
</dbReference>
<feature type="compositionally biased region" description="Low complexity" evidence="2">
    <location>
        <begin position="1239"/>
        <end position="1248"/>
    </location>
</feature>
<feature type="compositionally biased region" description="Basic and acidic residues" evidence="2">
    <location>
        <begin position="1249"/>
        <end position="1261"/>
    </location>
</feature>
<feature type="region of interest" description="Disordered" evidence="2">
    <location>
        <begin position="955"/>
        <end position="1008"/>
    </location>
</feature>
<feature type="compositionally biased region" description="Low complexity" evidence="2">
    <location>
        <begin position="981"/>
        <end position="999"/>
    </location>
</feature>
<protein>
    <submittedName>
        <fullName evidence="3">Uncharacterized protein</fullName>
    </submittedName>
</protein>
<feature type="region of interest" description="Disordered" evidence="2">
    <location>
        <begin position="229"/>
        <end position="261"/>
    </location>
</feature>
<evidence type="ECO:0000313" key="4">
    <source>
        <dbReference type="Proteomes" id="UP001642484"/>
    </source>
</evidence>
<accession>A0ABP0QTP1</accession>
<reference evidence="3 4" key="1">
    <citation type="submission" date="2024-02" db="EMBL/GenBank/DDBJ databases">
        <authorList>
            <person name="Chen Y."/>
            <person name="Shah S."/>
            <person name="Dougan E. K."/>
            <person name="Thang M."/>
            <person name="Chan C."/>
        </authorList>
    </citation>
    <scope>NUCLEOTIDE SEQUENCE [LARGE SCALE GENOMIC DNA]</scope>
</reference>
<name>A0ABP0QTP1_9DINO</name>
<keyword evidence="4" id="KW-1185">Reference proteome</keyword>
<feature type="compositionally biased region" description="Basic and acidic residues" evidence="2">
    <location>
        <begin position="240"/>
        <end position="261"/>
    </location>
</feature>
<feature type="region of interest" description="Disordered" evidence="2">
    <location>
        <begin position="1225"/>
        <end position="1280"/>
    </location>
</feature>
<feature type="coiled-coil region" evidence="1">
    <location>
        <begin position="516"/>
        <end position="683"/>
    </location>
</feature>
<sequence length="1280" mass="144076">MAEAAPMQVDADEGMLLYVSLLREVLTSQGLMVPGSTLMLAEKQLSIYHLAARLQDLRDPLLTFWRTGEESEALEEPFVSSIKKVKQVWQQEGRWNCNLKAKKVFGHPQAVKFLSLPDFPSSVSSCCVFLPKRPSVGEGDALWSFTAGCGNDPIADLETKGFGLVLRMDKFMKDAIVLVSPSLQRSSEELSKLILREPDVWRRLLKTEHDLFNPPSASFVKQVLRSATATVTPQKPRPAGPEDHTPEKEMDKSKAKNEDPGPKAYAKLLEAMLQELDFFAEPFQGLRWLENKKQLLVYHYAARMNEQKDAILQMIQGVEAEDRLEPVYARAVKAVKEELMGLFSEGHKFKKMFSHDHVIRFHTLKGLPVPRENCVFLRERPQCTGDVLRKTPSIFRDLIRYRGQTSPLMELEHHHLALVFTVTDRNPRAWLVISPLLSKPELVEKVCQGTWSEIEEQLKEELSSLIRQESDVWRNFIQRHADMVSKDSLKIIQKVLKGCQPGSGLGAFTMRFAEDVDEACQARELAEMRFAEAEQRWDMSAQLALADAETRRLDIEKKAKQWKSRAKQQEAALEVEQQQAEEQLSTLQKSHRDEVSRLYKDCEEAKRSLAHQELRCLQLAEEAELLQDSKQELLHAVAKLDAEERKDRRSWRRKNAVLKQHLKQSKKEQKELLAKTKADAEAKLSDVQLAVSEEAAQLRLQLAEAQSAQRASLAQLEVQTAALQRTVQLNTELRTSIAKAEDEAKASYKVATATRAAELEARAALEASRKELESAQEASGKELKEAEARHVEATKALQKAKAENDAAREEVAHLTETCRGLRVDAAKATLLEREKISIEEQLSQASHAQSKLAKRIEAAEQTEQKLREELLQREVEVKNKIETLEHLQARNRSLQVTSAEAAEREAEASMRLKESEAKLKEESAMASAAQAALASAREAAEDAKTRCIKAEELERAANAKRSQAEELQKEAETRAQEAQEARVTTQQQYLQSKAQLQSQRNEAKHLTERCSQLSYEKAQAEKRADGEKVSKEQAQQSLLAKQAEFEVVQETVKAVQESNRTLREDCAALRAKSMEALTLSEEAQRLAEAARKQRLAAEEEVSMSKKAARLAEDKLGEVLQKLEVLQNERQSIQSDMAKLQKTCAEKEKEAEQALEEKRKAASRLIAQDAEAQSLSRACAALKGDVAAGRRREEALEQRAKQAEAEMRRLVAEMATEPDRLEAELDALVDAQSPDKPPDMTDAPPAMAARSEDEAPAKKPRIDQGSQPSKRIRCKSKDPGL</sequence>
<feature type="compositionally biased region" description="Basic and acidic residues" evidence="2">
    <location>
        <begin position="955"/>
        <end position="980"/>
    </location>
</feature>
<evidence type="ECO:0000313" key="3">
    <source>
        <dbReference type="EMBL" id="CAK9091653.1"/>
    </source>
</evidence>
<comment type="caution">
    <text evidence="3">The sequence shown here is derived from an EMBL/GenBank/DDBJ whole genome shotgun (WGS) entry which is preliminary data.</text>
</comment>
<organism evidence="3 4">
    <name type="scientific">Durusdinium trenchii</name>
    <dbReference type="NCBI Taxonomy" id="1381693"/>
    <lineage>
        <taxon>Eukaryota</taxon>
        <taxon>Sar</taxon>
        <taxon>Alveolata</taxon>
        <taxon>Dinophyceae</taxon>
        <taxon>Suessiales</taxon>
        <taxon>Symbiodiniaceae</taxon>
        <taxon>Durusdinium</taxon>
    </lineage>
</organism>